<evidence type="ECO:0000256" key="1">
    <source>
        <dbReference type="SAM" id="SignalP"/>
    </source>
</evidence>
<sequence>MKSTSMTTTLAFAICLPAALCGTPKVCIWNGSSQNSDCPDGSRAFCAYEGNAGSEKKDLHCRDNFPDQYRFYGWPSDLGSCYVNDGSGSGTNNGRWACAA</sequence>
<proteinExistence type="predicted"/>
<dbReference type="AlphaFoldDB" id="A0A6A6FDI7"/>
<feature type="signal peptide" evidence="1">
    <location>
        <begin position="1"/>
        <end position="21"/>
    </location>
</feature>
<evidence type="ECO:0000313" key="3">
    <source>
        <dbReference type="Proteomes" id="UP000799539"/>
    </source>
</evidence>
<keyword evidence="3" id="KW-1185">Reference proteome</keyword>
<gene>
    <name evidence="2" type="ORF">CERZMDRAFT_85235</name>
</gene>
<keyword evidence="1" id="KW-0732">Signal</keyword>
<protein>
    <submittedName>
        <fullName evidence="2">Uncharacterized protein</fullName>
    </submittedName>
</protein>
<accession>A0A6A6FDI7</accession>
<evidence type="ECO:0000313" key="2">
    <source>
        <dbReference type="EMBL" id="KAF2211413.1"/>
    </source>
</evidence>
<organism evidence="2 3">
    <name type="scientific">Cercospora zeae-maydis SCOH1-5</name>
    <dbReference type="NCBI Taxonomy" id="717836"/>
    <lineage>
        <taxon>Eukaryota</taxon>
        <taxon>Fungi</taxon>
        <taxon>Dikarya</taxon>
        <taxon>Ascomycota</taxon>
        <taxon>Pezizomycotina</taxon>
        <taxon>Dothideomycetes</taxon>
        <taxon>Dothideomycetidae</taxon>
        <taxon>Mycosphaerellales</taxon>
        <taxon>Mycosphaerellaceae</taxon>
        <taxon>Cercospora</taxon>
    </lineage>
</organism>
<feature type="chain" id="PRO_5025648199" evidence="1">
    <location>
        <begin position="22"/>
        <end position="100"/>
    </location>
</feature>
<reference evidence="2" key="1">
    <citation type="journal article" date="2020" name="Stud. Mycol.">
        <title>101 Dothideomycetes genomes: a test case for predicting lifestyles and emergence of pathogens.</title>
        <authorList>
            <person name="Haridas S."/>
            <person name="Albert R."/>
            <person name="Binder M."/>
            <person name="Bloem J."/>
            <person name="Labutti K."/>
            <person name="Salamov A."/>
            <person name="Andreopoulos B."/>
            <person name="Baker S."/>
            <person name="Barry K."/>
            <person name="Bills G."/>
            <person name="Bluhm B."/>
            <person name="Cannon C."/>
            <person name="Castanera R."/>
            <person name="Culley D."/>
            <person name="Daum C."/>
            <person name="Ezra D."/>
            <person name="Gonzalez J."/>
            <person name="Henrissat B."/>
            <person name="Kuo A."/>
            <person name="Liang C."/>
            <person name="Lipzen A."/>
            <person name="Lutzoni F."/>
            <person name="Magnuson J."/>
            <person name="Mondo S."/>
            <person name="Nolan M."/>
            <person name="Ohm R."/>
            <person name="Pangilinan J."/>
            <person name="Park H.-J."/>
            <person name="Ramirez L."/>
            <person name="Alfaro M."/>
            <person name="Sun H."/>
            <person name="Tritt A."/>
            <person name="Yoshinaga Y."/>
            <person name="Zwiers L.-H."/>
            <person name="Turgeon B."/>
            <person name="Goodwin S."/>
            <person name="Spatafora J."/>
            <person name="Crous P."/>
            <person name="Grigoriev I."/>
        </authorList>
    </citation>
    <scope>NUCLEOTIDE SEQUENCE</scope>
    <source>
        <strain evidence="2">SCOH1-5</strain>
    </source>
</reference>
<name>A0A6A6FDI7_9PEZI</name>
<dbReference type="EMBL" id="ML992676">
    <property type="protein sequence ID" value="KAF2211413.1"/>
    <property type="molecule type" value="Genomic_DNA"/>
</dbReference>
<dbReference type="Proteomes" id="UP000799539">
    <property type="component" value="Unassembled WGS sequence"/>
</dbReference>